<accession>A0ABN7NT17</accession>
<protein>
    <submittedName>
        <fullName evidence="2">Uncharacterized protein</fullName>
    </submittedName>
</protein>
<sequence length="121" mass="13460">MEVNLKLEQDDMEGVDEREWVEFKGNEPPFVWRESGKPFRKNHAPSSPDQDSNLNLPILGSPAQHETSALANYATEEKPPPVHPTEIRTSISLSSAVELNTTSALANYATEAGRKMKKLTL</sequence>
<keyword evidence="3" id="KW-1185">Reference proteome</keyword>
<proteinExistence type="predicted"/>
<evidence type="ECO:0000256" key="1">
    <source>
        <dbReference type="SAM" id="MobiDB-lite"/>
    </source>
</evidence>
<name>A0ABN7NT17_TIMPD</name>
<comment type="caution">
    <text evidence="2">The sequence shown here is derived from an EMBL/GenBank/DDBJ whole genome shotgun (WGS) entry which is preliminary data.</text>
</comment>
<reference evidence="2" key="1">
    <citation type="submission" date="2021-03" db="EMBL/GenBank/DDBJ databases">
        <authorList>
            <person name="Tran Van P."/>
        </authorList>
    </citation>
    <scope>NUCLEOTIDE SEQUENCE</scope>
</reference>
<dbReference type="EMBL" id="CAJPIN010007637">
    <property type="protein sequence ID" value="CAG2058612.1"/>
    <property type="molecule type" value="Genomic_DNA"/>
</dbReference>
<feature type="region of interest" description="Disordered" evidence="1">
    <location>
        <begin position="31"/>
        <end position="58"/>
    </location>
</feature>
<gene>
    <name evidence="2" type="ORF">TPAB3V08_LOCUS5581</name>
</gene>
<organism evidence="2 3">
    <name type="scientific">Timema podura</name>
    <name type="common">Walking stick</name>
    <dbReference type="NCBI Taxonomy" id="61482"/>
    <lineage>
        <taxon>Eukaryota</taxon>
        <taxon>Metazoa</taxon>
        <taxon>Ecdysozoa</taxon>
        <taxon>Arthropoda</taxon>
        <taxon>Hexapoda</taxon>
        <taxon>Insecta</taxon>
        <taxon>Pterygota</taxon>
        <taxon>Neoptera</taxon>
        <taxon>Polyneoptera</taxon>
        <taxon>Phasmatodea</taxon>
        <taxon>Timematodea</taxon>
        <taxon>Timematoidea</taxon>
        <taxon>Timematidae</taxon>
        <taxon>Timema</taxon>
    </lineage>
</organism>
<feature type="compositionally biased region" description="Polar residues" evidence="1">
    <location>
        <begin position="44"/>
        <end position="55"/>
    </location>
</feature>
<evidence type="ECO:0000313" key="3">
    <source>
        <dbReference type="Proteomes" id="UP001153148"/>
    </source>
</evidence>
<dbReference type="Proteomes" id="UP001153148">
    <property type="component" value="Unassembled WGS sequence"/>
</dbReference>
<evidence type="ECO:0000313" key="2">
    <source>
        <dbReference type="EMBL" id="CAG2058612.1"/>
    </source>
</evidence>